<dbReference type="PROSITE" id="PS50293">
    <property type="entry name" value="TPR_REGION"/>
    <property type="match status" value="1"/>
</dbReference>
<keyword evidence="2 3" id="KW-0802">TPR repeat</keyword>
<dbReference type="Pfam" id="PF00515">
    <property type="entry name" value="TPR_1"/>
    <property type="match status" value="1"/>
</dbReference>
<evidence type="ECO:0000256" key="1">
    <source>
        <dbReference type="ARBA" id="ARBA00022737"/>
    </source>
</evidence>
<dbReference type="InterPro" id="IPR052346">
    <property type="entry name" value="O-mannosyl-transferase_TMTC"/>
</dbReference>
<dbReference type="RefSeq" id="WP_380216973.1">
    <property type="nucleotide sequence ID" value="NZ_JBHTBN010000002.1"/>
</dbReference>
<dbReference type="Proteomes" id="UP001596415">
    <property type="component" value="Unassembled WGS sequence"/>
</dbReference>
<feature type="repeat" description="TPR" evidence="3">
    <location>
        <begin position="290"/>
        <end position="323"/>
    </location>
</feature>
<name>A0ABW2MUV5_9FLAO</name>
<dbReference type="InterPro" id="IPR019734">
    <property type="entry name" value="TPR_rpt"/>
</dbReference>
<evidence type="ECO:0000256" key="3">
    <source>
        <dbReference type="PROSITE-ProRule" id="PRU00339"/>
    </source>
</evidence>
<dbReference type="PANTHER" id="PTHR44227">
    <property type="match status" value="1"/>
</dbReference>
<accession>A0ABW2MUV5</accession>
<sequence length="418" mass="46157">MKKQIVTVAIALITAVSFGQKKEVKKAAKEVKSKDYAAALSLLSEAEGLLGSADEETKGLYYITKAEALSGSAGNDFSKLKMAADALVKAKETDPSLFNEIEAITLELRAALVNSAIKDQNANNYKMASDKLYTSYTISKKDTSDLYYAAGNAINNEDYDTALTYYKMLNDLGFTDIKKEYIATNKTTGEIETFGSIGERDLIVKSGEYSNPSIRKTDSKRGEVLRNITLIYIEKGEDDKASELIKSARAENPEDTGLLRADADMAYRMGDMQRYNSLMNEIIATDPNNPDIHFSLGIAASELGEKEKAMEYYERAIELKPDYAGALINLGALKLEKEASIVEEMNGLGTSRADNARYDELKAEREALYREVAAHFEKAVVIEEDNVGLVKTLVNIYSQLGEDAKKDAMKAKLDKMQQ</sequence>
<dbReference type="SUPFAM" id="SSF48452">
    <property type="entry name" value="TPR-like"/>
    <property type="match status" value="1"/>
</dbReference>
<dbReference type="Gene3D" id="1.25.40.10">
    <property type="entry name" value="Tetratricopeptide repeat domain"/>
    <property type="match status" value="1"/>
</dbReference>
<dbReference type="PANTHER" id="PTHR44227:SF3">
    <property type="entry name" value="PROTEIN O-MANNOSYL-TRANSFERASE TMTC4"/>
    <property type="match status" value="1"/>
</dbReference>
<organism evidence="4 5">
    <name type="scientific">Jejudonia soesokkakensis</name>
    <dbReference type="NCBI Taxonomy" id="1323432"/>
    <lineage>
        <taxon>Bacteria</taxon>
        <taxon>Pseudomonadati</taxon>
        <taxon>Bacteroidota</taxon>
        <taxon>Flavobacteriia</taxon>
        <taxon>Flavobacteriales</taxon>
        <taxon>Flavobacteriaceae</taxon>
        <taxon>Jejudonia</taxon>
    </lineage>
</organism>
<dbReference type="InterPro" id="IPR011990">
    <property type="entry name" value="TPR-like_helical_dom_sf"/>
</dbReference>
<dbReference type="SMART" id="SM00028">
    <property type="entry name" value="TPR"/>
    <property type="match status" value="2"/>
</dbReference>
<evidence type="ECO:0000256" key="2">
    <source>
        <dbReference type="ARBA" id="ARBA00022803"/>
    </source>
</evidence>
<proteinExistence type="predicted"/>
<keyword evidence="5" id="KW-1185">Reference proteome</keyword>
<reference evidence="5" key="1">
    <citation type="journal article" date="2019" name="Int. J. Syst. Evol. Microbiol.">
        <title>The Global Catalogue of Microorganisms (GCM) 10K type strain sequencing project: providing services to taxonomists for standard genome sequencing and annotation.</title>
        <authorList>
            <consortium name="The Broad Institute Genomics Platform"/>
            <consortium name="The Broad Institute Genome Sequencing Center for Infectious Disease"/>
            <person name="Wu L."/>
            <person name="Ma J."/>
        </authorList>
    </citation>
    <scope>NUCLEOTIDE SEQUENCE [LARGE SCALE GENOMIC DNA]</scope>
    <source>
        <strain evidence="5">CGMCC 1.16306</strain>
    </source>
</reference>
<evidence type="ECO:0000313" key="4">
    <source>
        <dbReference type="EMBL" id="MFC7357124.1"/>
    </source>
</evidence>
<keyword evidence="1" id="KW-0677">Repeat</keyword>
<gene>
    <name evidence="4" type="ORF">ACFQO1_05455</name>
</gene>
<dbReference type="EMBL" id="JBHTBN010000002">
    <property type="protein sequence ID" value="MFC7357124.1"/>
    <property type="molecule type" value="Genomic_DNA"/>
</dbReference>
<comment type="caution">
    <text evidence="4">The sequence shown here is derived from an EMBL/GenBank/DDBJ whole genome shotgun (WGS) entry which is preliminary data.</text>
</comment>
<protein>
    <submittedName>
        <fullName evidence="4">Tetratricopeptide repeat protein</fullName>
    </submittedName>
</protein>
<dbReference type="PROSITE" id="PS50005">
    <property type="entry name" value="TPR"/>
    <property type="match status" value="1"/>
</dbReference>
<evidence type="ECO:0000313" key="5">
    <source>
        <dbReference type="Proteomes" id="UP001596415"/>
    </source>
</evidence>